<dbReference type="Proteomes" id="UP000591131">
    <property type="component" value="Unassembled WGS sequence"/>
</dbReference>
<gene>
    <name evidence="2" type="ORF">FOL47_006481</name>
</gene>
<reference evidence="2 3" key="1">
    <citation type="submission" date="2020-04" db="EMBL/GenBank/DDBJ databases">
        <title>Perkinsus chesapeaki whole genome sequence.</title>
        <authorList>
            <person name="Bogema D.R."/>
        </authorList>
    </citation>
    <scope>NUCLEOTIDE SEQUENCE [LARGE SCALE GENOMIC DNA]</scope>
    <source>
        <strain evidence="2">ATCC PRA-425</strain>
    </source>
</reference>
<dbReference type="EMBL" id="JAAPAO010000361">
    <property type="protein sequence ID" value="KAF4661951.1"/>
    <property type="molecule type" value="Genomic_DNA"/>
</dbReference>
<evidence type="ECO:0000256" key="1">
    <source>
        <dbReference type="SAM" id="Coils"/>
    </source>
</evidence>
<proteinExistence type="predicted"/>
<evidence type="ECO:0000313" key="2">
    <source>
        <dbReference type="EMBL" id="KAF4661951.1"/>
    </source>
</evidence>
<feature type="coiled-coil region" evidence="1">
    <location>
        <begin position="30"/>
        <end position="57"/>
    </location>
</feature>
<keyword evidence="3" id="KW-1185">Reference proteome</keyword>
<organism evidence="2 3">
    <name type="scientific">Perkinsus chesapeaki</name>
    <name type="common">Clam parasite</name>
    <name type="synonym">Perkinsus andrewsi</name>
    <dbReference type="NCBI Taxonomy" id="330153"/>
    <lineage>
        <taxon>Eukaryota</taxon>
        <taxon>Sar</taxon>
        <taxon>Alveolata</taxon>
        <taxon>Perkinsozoa</taxon>
        <taxon>Perkinsea</taxon>
        <taxon>Perkinsida</taxon>
        <taxon>Perkinsidae</taxon>
        <taxon>Perkinsus</taxon>
    </lineage>
</organism>
<keyword evidence="1" id="KW-0175">Coiled coil</keyword>
<accession>A0A7J6LSX3</accession>
<comment type="caution">
    <text evidence="2">The sequence shown here is derived from an EMBL/GenBank/DDBJ whole genome shotgun (WGS) entry which is preliminary data.</text>
</comment>
<protein>
    <submittedName>
        <fullName evidence="2">Uncharacterized protein</fullName>
    </submittedName>
</protein>
<dbReference type="AlphaFoldDB" id="A0A7J6LSX3"/>
<name>A0A7J6LSX3_PERCH</name>
<evidence type="ECO:0000313" key="3">
    <source>
        <dbReference type="Proteomes" id="UP000591131"/>
    </source>
</evidence>
<sequence length="87" mass="9774">MDATDVDVTAGLPSIEEMVYLDQPFDFTQLSLEQLEIEKLKLEIALRQEEIRKVRLDRRALEHMNAAAAAAVAAHQQQNTPPDQATD</sequence>